<gene>
    <name evidence="1" type="ORF">GCM10010448_60170</name>
</gene>
<dbReference type="Proteomes" id="UP001501532">
    <property type="component" value="Unassembled WGS sequence"/>
</dbReference>
<proteinExistence type="predicted"/>
<accession>A0ABP6M3F7</accession>
<sequence length="72" mass="7657">MDELRMIAGGPCRSGGDDKCGNGDCPTVYATPEPDMLAIQGYDVAHPTPEGESVVLIPENILKEAARARGWL</sequence>
<organism evidence="1 2">
    <name type="scientific">Streptomyces glomeratus</name>
    <dbReference type="NCBI Taxonomy" id="284452"/>
    <lineage>
        <taxon>Bacteria</taxon>
        <taxon>Bacillati</taxon>
        <taxon>Actinomycetota</taxon>
        <taxon>Actinomycetes</taxon>
        <taxon>Kitasatosporales</taxon>
        <taxon>Streptomycetaceae</taxon>
        <taxon>Streptomyces</taxon>
    </lineage>
</organism>
<name>A0ABP6M3F7_9ACTN</name>
<reference evidence="2" key="1">
    <citation type="journal article" date="2019" name="Int. J. Syst. Evol. Microbiol.">
        <title>The Global Catalogue of Microorganisms (GCM) 10K type strain sequencing project: providing services to taxonomists for standard genome sequencing and annotation.</title>
        <authorList>
            <consortium name="The Broad Institute Genomics Platform"/>
            <consortium name="The Broad Institute Genome Sequencing Center for Infectious Disease"/>
            <person name="Wu L."/>
            <person name="Ma J."/>
        </authorList>
    </citation>
    <scope>NUCLEOTIDE SEQUENCE [LARGE SCALE GENOMIC DNA]</scope>
    <source>
        <strain evidence="2">JCM 9091</strain>
    </source>
</reference>
<comment type="caution">
    <text evidence="1">The sequence shown here is derived from an EMBL/GenBank/DDBJ whole genome shotgun (WGS) entry which is preliminary data.</text>
</comment>
<evidence type="ECO:0000313" key="2">
    <source>
        <dbReference type="Proteomes" id="UP001501532"/>
    </source>
</evidence>
<evidence type="ECO:0000313" key="1">
    <source>
        <dbReference type="EMBL" id="GAA3068920.1"/>
    </source>
</evidence>
<protein>
    <submittedName>
        <fullName evidence="1">Uncharacterized protein</fullName>
    </submittedName>
</protein>
<dbReference type="RefSeq" id="WP_234518455.1">
    <property type="nucleotide sequence ID" value="NZ_JAKEEB010000033.1"/>
</dbReference>
<dbReference type="EMBL" id="BAAAUF010000064">
    <property type="protein sequence ID" value="GAA3068920.1"/>
    <property type="molecule type" value="Genomic_DNA"/>
</dbReference>
<keyword evidence="2" id="KW-1185">Reference proteome</keyword>